<dbReference type="InterPro" id="IPR028098">
    <property type="entry name" value="Glyco_trans_4-like_N"/>
</dbReference>
<dbReference type="Pfam" id="PF13439">
    <property type="entry name" value="Glyco_transf_4"/>
    <property type="match status" value="1"/>
</dbReference>
<dbReference type="Pfam" id="PF00534">
    <property type="entry name" value="Glycos_transf_1"/>
    <property type="match status" value="1"/>
</dbReference>
<evidence type="ECO:0000313" key="6">
    <source>
        <dbReference type="Proteomes" id="UP000177876"/>
    </source>
</evidence>
<dbReference type="SUPFAM" id="SSF53756">
    <property type="entry name" value="UDP-Glycosyltransferase/glycogen phosphorylase"/>
    <property type="match status" value="1"/>
</dbReference>
<proteinExistence type="predicted"/>
<protein>
    <recommendedName>
        <fullName evidence="7">Glycosyltransferase family 1 protein</fullName>
    </recommendedName>
</protein>
<comment type="caution">
    <text evidence="5">The sequence shown here is derived from an EMBL/GenBank/DDBJ whole genome shotgun (WGS) entry which is preliminary data.</text>
</comment>
<dbReference type="Proteomes" id="UP000177876">
    <property type="component" value="Unassembled WGS sequence"/>
</dbReference>
<accession>A0A1F2WJ43</accession>
<reference evidence="5 6" key="1">
    <citation type="journal article" date="2016" name="Nat. Commun.">
        <title>Thousands of microbial genomes shed light on interconnected biogeochemical processes in an aquifer system.</title>
        <authorList>
            <person name="Anantharaman K."/>
            <person name="Brown C.T."/>
            <person name="Hug L.A."/>
            <person name="Sharon I."/>
            <person name="Castelle C.J."/>
            <person name="Probst A.J."/>
            <person name="Thomas B.C."/>
            <person name="Singh A."/>
            <person name="Wilkins M.J."/>
            <person name="Karaoz U."/>
            <person name="Brodie E.L."/>
            <person name="Williams K.H."/>
            <person name="Hubbard S.S."/>
            <person name="Banfield J.F."/>
        </authorList>
    </citation>
    <scope>NUCLEOTIDE SEQUENCE [LARGE SCALE GENOMIC DNA]</scope>
</reference>
<dbReference type="PANTHER" id="PTHR46401:SF2">
    <property type="entry name" value="GLYCOSYLTRANSFERASE WBBK-RELATED"/>
    <property type="match status" value="1"/>
</dbReference>
<evidence type="ECO:0000259" key="3">
    <source>
        <dbReference type="Pfam" id="PF00534"/>
    </source>
</evidence>
<keyword evidence="1" id="KW-0328">Glycosyltransferase</keyword>
<dbReference type="GO" id="GO:0009103">
    <property type="term" value="P:lipopolysaccharide biosynthetic process"/>
    <property type="evidence" value="ECO:0007669"/>
    <property type="project" value="TreeGrafter"/>
</dbReference>
<keyword evidence="2" id="KW-0808">Transferase</keyword>
<evidence type="ECO:0000259" key="4">
    <source>
        <dbReference type="Pfam" id="PF13439"/>
    </source>
</evidence>
<evidence type="ECO:0000256" key="2">
    <source>
        <dbReference type="ARBA" id="ARBA00022679"/>
    </source>
</evidence>
<dbReference type="EMBL" id="MELK01000040">
    <property type="protein sequence ID" value="OFW56854.1"/>
    <property type="molecule type" value="Genomic_DNA"/>
</dbReference>
<dbReference type="InterPro" id="IPR001296">
    <property type="entry name" value="Glyco_trans_1"/>
</dbReference>
<feature type="domain" description="Glycosyl transferase family 1" evidence="3">
    <location>
        <begin position="182"/>
        <end position="348"/>
    </location>
</feature>
<gene>
    <name evidence="5" type="ORF">A2Y75_06730</name>
</gene>
<name>A0A1F2WJ43_9ACTN</name>
<dbReference type="Gene3D" id="3.40.50.2000">
    <property type="entry name" value="Glycogen Phosphorylase B"/>
    <property type="match status" value="2"/>
</dbReference>
<dbReference type="GO" id="GO:0016757">
    <property type="term" value="F:glycosyltransferase activity"/>
    <property type="evidence" value="ECO:0007669"/>
    <property type="project" value="UniProtKB-KW"/>
</dbReference>
<feature type="domain" description="Glycosyltransferase subfamily 4-like N-terminal" evidence="4">
    <location>
        <begin position="16"/>
        <end position="167"/>
    </location>
</feature>
<dbReference type="AlphaFoldDB" id="A0A1F2WJ43"/>
<dbReference type="CDD" id="cd03809">
    <property type="entry name" value="GT4_MtfB-like"/>
    <property type="match status" value="1"/>
</dbReference>
<evidence type="ECO:0000313" key="5">
    <source>
        <dbReference type="EMBL" id="OFW56854.1"/>
    </source>
</evidence>
<dbReference type="STRING" id="1797197.A2Y75_06730"/>
<organism evidence="5 6">
    <name type="scientific">Candidatus Solincola sediminis</name>
    <dbReference type="NCBI Taxonomy" id="1797199"/>
    <lineage>
        <taxon>Bacteria</taxon>
        <taxon>Bacillati</taxon>
        <taxon>Actinomycetota</taxon>
        <taxon>Candidatus Geothermincolia</taxon>
        <taxon>Candidatus Geothermincolales</taxon>
        <taxon>Candidatus Geothermincolaceae</taxon>
        <taxon>Candidatus Solincola</taxon>
    </lineage>
</organism>
<sequence>MLIGVEGRTLQGPRYGVGRYLTNLLRELIAAGEQEYIVYLSEPIKSFDFSSPNLAFKILEHAPSLLWRHARLPLAMKLDRVDLHFSPSYFLPLVKVCPSVVVVHDLTIKVHPEWFVKDSRFRFDDLFWRKVKKAEAVITVSEHSKKDIVEVLGVEPERVTVVPEAADSFFHPIRGKAGPRKIREKYGLREGFLFTAGAIHSRRNYLRLIQAVGKADRLLGGDLQLLILGSPAAFSHAIDIQGEAERCGLGGRVIQVDFVSDEELLDLYNSCALFVYPSLYEGFGLPVIEAMACGVPVACSNTTSLPEVAGDAAVYFDPLEVDDIAGAIVSIMSDDNRRKELAGAGKKRAKSFSWSKAAEQTLRVFEEAKGLEGNGK</sequence>
<evidence type="ECO:0000256" key="1">
    <source>
        <dbReference type="ARBA" id="ARBA00022676"/>
    </source>
</evidence>
<dbReference type="PANTHER" id="PTHR46401">
    <property type="entry name" value="GLYCOSYLTRANSFERASE WBBK-RELATED"/>
    <property type="match status" value="1"/>
</dbReference>
<dbReference type="FunFam" id="3.40.50.2000:FF:000119">
    <property type="entry name" value="Glycosyl transferase group 1"/>
    <property type="match status" value="1"/>
</dbReference>
<evidence type="ECO:0008006" key="7">
    <source>
        <dbReference type="Google" id="ProtNLM"/>
    </source>
</evidence>